<evidence type="ECO:0000256" key="1">
    <source>
        <dbReference type="SAM" id="Phobius"/>
    </source>
</evidence>
<dbReference type="Pfam" id="PF11335">
    <property type="entry name" value="DUF3137"/>
    <property type="match status" value="1"/>
</dbReference>
<dbReference type="AlphaFoldDB" id="A0A7M1B8G9"/>
<feature type="transmembrane region" description="Helical" evidence="1">
    <location>
        <begin position="33"/>
        <end position="54"/>
    </location>
</feature>
<accession>A0A7M1B8G9</accession>
<evidence type="ECO:0000313" key="2">
    <source>
        <dbReference type="EMBL" id="QOP46033.1"/>
    </source>
</evidence>
<organism evidence="2 3">
    <name type="scientific">Sulfurimonas paralvinellae</name>
    <dbReference type="NCBI Taxonomy" id="317658"/>
    <lineage>
        <taxon>Bacteria</taxon>
        <taxon>Pseudomonadati</taxon>
        <taxon>Campylobacterota</taxon>
        <taxon>Epsilonproteobacteria</taxon>
        <taxon>Campylobacterales</taxon>
        <taxon>Sulfurimonadaceae</taxon>
        <taxon>Sulfurimonas</taxon>
    </lineage>
</organism>
<reference evidence="2 3" key="1">
    <citation type="submission" date="2019-07" db="EMBL/GenBank/DDBJ databases">
        <title>Sulfurimonas paralvinellae sp. nov., a novel mesophilic, hydrogen- and sulfur-oxidizing chemolithoautotroph within the Epsilonproteo- bacteria isolated from a deep-sea hydrothermal vent polychaete nest, reclassification of Thiomicrospira denitrificans as Sulfurimonas denitrificans comb. nov. and emended description of the genus Sulfurimonas.</title>
        <authorList>
            <person name="Wang S."/>
            <person name="Jiang L."/>
            <person name="Shao Z."/>
        </authorList>
    </citation>
    <scope>NUCLEOTIDE SEQUENCE [LARGE SCALE GENOMIC DNA]</scope>
    <source>
        <strain evidence="2 3">GO25</strain>
    </source>
</reference>
<proteinExistence type="predicted"/>
<keyword evidence="1" id="KW-1133">Transmembrane helix</keyword>
<keyword evidence="1" id="KW-0812">Transmembrane</keyword>
<keyword evidence="1" id="KW-0472">Membrane</keyword>
<dbReference type="KEGG" id="spal:FM071_06870"/>
<evidence type="ECO:0000313" key="3">
    <source>
        <dbReference type="Proteomes" id="UP000593580"/>
    </source>
</evidence>
<dbReference type="InterPro" id="IPR021484">
    <property type="entry name" value="DUF3137"/>
</dbReference>
<feature type="transmembrane region" description="Helical" evidence="1">
    <location>
        <begin position="60"/>
        <end position="79"/>
    </location>
</feature>
<gene>
    <name evidence="2" type="ORF">FM071_06870</name>
</gene>
<dbReference type="Proteomes" id="UP000593580">
    <property type="component" value="Chromosome"/>
</dbReference>
<dbReference type="RefSeq" id="WP_193110126.1">
    <property type="nucleotide sequence ID" value="NZ_CP041406.1"/>
</dbReference>
<protein>
    <submittedName>
        <fullName evidence="2">DUF3137 domain-containing protein</fullName>
    </submittedName>
</protein>
<name>A0A7M1B8G9_9BACT</name>
<keyword evidence="3" id="KW-1185">Reference proteome</keyword>
<sequence>MKTISELTDFYYKTLYPVLQELEEDRKALKQRVISFASVYIIAVALIALSIYKYVDIDMLFFMGVFALAGFGWLYRFLVSDYTSDFKQRVIAPLIHEIDENLDYLPELHVPVANFNRSKLFTSRPDRVSGNDYVRGKIDGIDIAFSDFHAEKRHKDSKGRESWTTIFQGLFIISDFHKTFHGETVILPDYAQSTFGDLIGSWLQTNNFSRKQLVKMDSPEFEKAFVVYGTDQVEARYILTHTLMQKLLNYKKRSKHPLYVSFIRGKIYMAIEYNDDMFEPAVFRSLLNYKIAMQYLATLHLAIGIVEELKLNQKLWSKK</sequence>
<dbReference type="EMBL" id="CP041406">
    <property type="protein sequence ID" value="QOP46033.1"/>
    <property type="molecule type" value="Genomic_DNA"/>
</dbReference>